<dbReference type="Pfam" id="PF02325">
    <property type="entry name" value="CCB3_YggT"/>
    <property type="match status" value="1"/>
</dbReference>
<keyword evidence="3" id="KW-0132">Cell division</keyword>
<dbReference type="GO" id="GO:0051301">
    <property type="term" value="P:cell division"/>
    <property type="evidence" value="ECO:0007669"/>
    <property type="project" value="UniProtKB-KW"/>
</dbReference>
<reference evidence="4" key="1">
    <citation type="journal article" date="2018" name="Sci. Rep.">
        <title>Lignite coal burning seam in the remote Altai Mountains harbors a hydrogen-driven thermophilic microbial community.</title>
        <authorList>
            <person name="Kadnikov V.V."/>
            <person name="Mardanov A.V."/>
            <person name="Ivasenko D.A."/>
            <person name="Antsiferov D.V."/>
            <person name="Beletsky A.V."/>
            <person name="Karnachuk O.V."/>
            <person name="Ravin N.V."/>
        </authorList>
    </citation>
    <scope>NUCLEOTIDE SEQUENCE [LARGE SCALE GENOMIC DNA]</scope>
</reference>
<organism evidence="3 4">
    <name type="scientific">Candidatus Carbonibacillus altaicus</name>
    <dbReference type="NCBI Taxonomy" id="2163959"/>
    <lineage>
        <taxon>Bacteria</taxon>
        <taxon>Bacillati</taxon>
        <taxon>Bacillota</taxon>
        <taxon>Bacilli</taxon>
        <taxon>Bacillales</taxon>
        <taxon>Candidatus Carbonibacillus</taxon>
    </lineage>
</organism>
<proteinExistence type="inferred from homology"/>
<dbReference type="PANTHER" id="PTHR33219:SF14">
    <property type="entry name" value="PROTEIN COFACTOR ASSEMBLY OF COMPLEX C SUBUNIT B CCB3, CHLOROPLASTIC-RELATED"/>
    <property type="match status" value="1"/>
</dbReference>
<feature type="transmembrane region" description="Helical" evidence="2">
    <location>
        <begin position="6"/>
        <end position="30"/>
    </location>
</feature>
<accession>A0A2R6Y0Q8</accession>
<sequence length="102" mass="11479">MIIVHVAQAIMTIGQYVVQIYLVLMIIYILSSWIPPLYHSRLMQYVASIVEPYLGIFRRFIPPIGMIDFSPIIAFLVYNYIVAPAFLAGLSTLLSAILSLTS</sequence>
<dbReference type="EMBL" id="PEBX01000035">
    <property type="protein sequence ID" value="PTQ56269.1"/>
    <property type="molecule type" value="Genomic_DNA"/>
</dbReference>
<dbReference type="InterPro" id="IPR003425">
    <property type="entry name" value="CCB3/YggT"/>
</dbReference>
<gene>
    <name evidence="3" type="ORF">BSOLF_0493</name>
</gene>
<comment type="similarity">
    <text evidence="1">Belongs to the YggT family.</text>
</comment>
<evidence type="ECO:0000256" key="1">
    <source>
        <dbReference type="ARBA" id="ARBA00010894"/>
    </source>
</evidence>
<keyword evidence="2" id="KW-0472">Membrane</keyword>
<dbReference type="AlphaFoldDB" id="A0A2R6Y0Q8"/>
<protein>
    <submittedName>
        <fullName evidence="3">Cell division protein, YggT family</fullName>
    </submittedName>
</protein>
<evidence type="ECO:0000313" key="3">
    <source>
        <dbReference type="EMBL" id="PTQ56269.1"/>
    </source>
</evidence>
<dbReference type="PANTHER" id="PTHR33219">
    <property type="entry name" value="YLMG HOMOLOG PROTEIN 2, CHLOROPLASTIC"/>
    <property type="match status" value="1"/>
</dbReference>
<feature type="transmembrane region" description="Helical" evidence="2">
    <location>
        <begin position="73"/>
        <end position="100"/>
    </location>
</feature>
<evidence type="ECO:0000313" key="4">
    <source>
        <dbReference type="Proteomes" id="UP000244338"/>
    </source>
</evidence>
<name>A0A2R6Y0Q8_9BACL</name>
<keyword evidence="3" id="KW-0131">Cell cycle</keyword>
<dbReference type="Proteomes" id="UP000244338">
    <property type="component" value="Unassembled WGS sequence"/>
</dbReference>
<evidence type="ECO:0000256" key="2">
    <source>
        <dbReference type="SAM" id="Phobius"/>
    </source>
</evidence>
<keyword evidence="2" id="KW-1133">Transmembrane helix</keyword>
<keyword evidence="2" id="KW-0812">Transmembrane</keyword>
<comment type="caution">
    <text evidence="3">The sequence shown here is derived from an EMBL/GenBank/DDBJ whole genome shotgun (WGS) entry which is preliminary data.</text>
</comment>
<dbReference type="GO" id="GO:0016020">
    <property type="term" value="C:membrane"/>
    <property type="evidence" value="ECO:0007669"/>
    <property type="project" value="InterPro"/>
</dbReference>